<keyword evidence="1" id="KW-1133">Transmembrane helix</keyword>
<evidence type="ECO:0000313" key="2">
    <source>
        <dbReference type="EMBL" id="QKU35789.1"/>
    </source>
</evidence>
<feature type="transmembrane region" description="Helical" evidence="1">
    <location>
        <begin position="49"/>
        <end position="67"/>
    </location>
</feature>
<reference evidence="2" key="2">
    <citation type="journal article" date="2018" name="Nat. Commun.">
        <title>Tailed giant Tupanvirus possesses the most complete translational apparatus of the known virosphere.</title>
        <authorList>
            <person name="Abrahao J."/>
            <person name="Silva L."/>
            <person name="Silva L.S."/>
            <person name="Khalil J.Y.B."/>
            <person name="Rodrigues R."/>
            <person name="Arantes T."/>
            <person name="Assis F."/>
            <person name="Boratto P."/>
            <person name="Andrade M."/>
            <person name="Kroon E.G."/>
            <person name="Ribeiro B."/>
            <person name="Bergier I."/>
            <person name="Seligmann H."/>
            <person name="Ghigo E."/>
            <person name="Colson P."/>
            <person name="Levasseur A."/>
            <person name="Kroemer G."/>
            <person name="Raoult D."/>
            <person name="La Scola B."/>
        </authorList>
    </citation>
    <scope>NUCLEOTIDE SEQUENCE [LARGE SCALE GENOMIC DNA]</scope>
    <source>
        <strain evidence="2">Soda lake</strain>
    </source>
</reference>
<dbReference type="EMBL" id="KY523104">
    <property type="protein sequence ID" value="QKU35789.1"/>
    <property type="molecule type" value="Genomic_DNA"/>
</dbReference>
<protein>
    <submittedName>
        <fullName evidence="2">Putative orfan</fullName>
    </submittedName>
</protein>
<keyword evidence="1" id="KW-0472">Membrane</keyword>
<feature type="transmembrane region" description="Helical" evidence="1">
    <location>
        <begin position="87"/>
        <end position="113"/>
    </location>
</feature>
<keyword evidence="1" id="KW-0812">Transmembrane</keyword>
<reference evidence="2" key="1">
    <citation type="submission" date="2017-01" db="EMBL/GenBank/DDBJ databases">
        <authorList>
            <person name="Assis F.L."/>
            <person name="Abrahao J.S."/>
            <person name="Silva L."/>
            <person name="Khalil J.B."/>
            <person name="Rodrigues R."/>
            <person name="Silva L.S."/>
            <person name="Arantes T."/>
            <person name="Boratto P."/>
            <person name="Andrade M."/>
            <person name="Kroon E.G."/>
            <person name="Ribeiro B."/>
            <person name="Bergier I."/>
            <person name="Seligmann H."/>
            <person name="Ghigo E."/>
            <person name="Colson P."/>
            <person name="Levasseur A."/>
            <person name="Raoult D."/>
            <person name="Scola B.L."/>
        </authorList>
    </citation>
    <scope>NUCLEOTIDE SEQUENCE</scope>
    <source>
        <strain evidence="2">Soda lake</strain>
    </source>
</reference>
<dbReference type="RefSeq" id="YP_010782471.1">
    <property type="nucleotide sequence ID" value="NC_075039.1"/>
</dbReference>
<evidence type="ECO:0000256" key="1">
    <source>
        <dbReference type="SAM" id="Phobius"/>
    </source>
</evidence>
<dbReference type="KEGG" id="vg:80519235"/>
<organism evidence="2">
    <name type="scientific">Tupanvirus soda lake</name>
    <dbReference type="NCBI Taxonomy" id="2126985"/>
    <lineage>
        <taxon>Viruses</taxon>
        <taxon>Varidnaviria</taxon>
        <taxon>Bamfordvirae</taxon>
        <taxon>Nucleocytoviricota</taxon>
        <taxon>Megaviricetes</taxon>
        <taxon>Imitervirales</taxon>
        <taxon>Mimiviridae</taxon>
        <taxon>Megamimivirinae</taxon>
        <taxon>Tupanvirus</taxon>
        <taxon>Tupanvirus salinum</taxon>
    </lineage>
</organism>
<accession>A0A6N1NN43</accession>
<name>A0A6N1NN43_9VIRU</name>
<proteinExistence type="predicted"/>
<sequence length="146" mass="15104">MSSEMSLAGSRTKSSGLISSFSLVLTEGLIVSTGWIAGHDGEIELHWETIFSIAIEFSFLILSGSVSKRLTIFPNNTSILSEAGLDFGLVFAFVFGLISILGSTLTGIVSILGSTLTGIVSSRLTGIGSSCSIGIGMGNKGFTLCS</sequence>
<dbReference type="GeneID" id="80519235"/>
<feature type="transmembrane region" description="Helical" evidence="1">
    <location>
        <begin position="16"/>
        <end position="37"/>
    </location>
</feature>